<reference evidence="3" key="3">
    <citation type="submission" date="2018-08" db="UniProtKB">
        <authorList>
            <consortium name="EnsemblPlants"/>
        </authorList>
    </citation>
    <scope>IDENTIFICATION</scope>
    <source>
        <strain evidence="3">cv. Bd21</strain>
    </source>
</reference>
<dbReference type="AlphaFoldDB" id="I1HGK8"/>
<protein>
    <recommendedName>
        <fullName evidence="1">F-box domain-containing protein</fullName>
    </recommendedName>
</protein>
<name>I1HGK8_BRADI</name>
<gene>
    <name evidence="2" type="ORF">BRADI_2g17020v3</name>
</gene>
<reference evidence="2" key="2">
    <citation type="submission" date="2017-06" db="EMBL/GenBank/DDBJ databases">
        <title>WGS assembly of Brachypodium distachyon.</title>
        <authorList>
            <consortium name="The International Brachypodium Initiative"/>
            <person name="Lucas S."/>
            <person name="Harmon-Smith M."/>
            <person name="Lail K."/>
            <person name="Tice H."/>
            <person name="Grimwood J."/>
            <person name="Bruce D."/>
            <person name="Barry K."/>
            <person name="Shu S."/>
            <person name="Lindquist E."/>
            <person name="Wang M."/>
            <person name="Pitluck S."/>
            <person name="Vogel J.P."/>
            <person name="Garvin D.F."/>
            <person name="Mockler T.C."/>
            <person name="Schmutz J."/>
            <person name="Rokhsar D."/>
            <person name="Bevan M.W."/>
        </authorList>
    </citation>
    <scope>NUCLEOTIDE SEQUENCE</scope>
    <source>
        <strain evidence="2">Bd21</strain>
    </source>
</reference>
<evidence type="ECO:0000313" key="3">
    <source>
        <dbReference type="EnsemblPlants" id="KQK04959"/>
    </source>
</evidence>
<dbReference type="CDD" id="cd09917">
    <property type="entry name" value="F-box_SF"/>
    <property type="match status" value="1"/>
</dbReference>
<dbReference type="SUPFAM" id="SSF81383">
    <property type="entry name" value="F-box domain"/>
    <property type="match status" value="1"/>
</dbReference>
<sequence length="404" mass="43997">MRFLDPADVVRCASTCRRWGRVVADASAVLSRSSRPLPPLPSFFLGFFHGDAASDVARRRKRKRHDDPGIGNHGPRFVPIHSGARLLGSPDGISSGDLLPAAFHGIVGHGFFENSRPVASHDGRLVLELQGAGAGLELCLCVCNPMTGHMVLLPPLPGSGPYICALLTADDPAFFRLLLVYNRSQGTRTFLRAYSSDTARWSPEVRRSPAIKSEKLRKMGQAIMLRGVAYWPLGFTVMGVRLDDDDTPVEVPMPPPDGIGETPHKRRLLCVTRDGRLADAAAGMCRDRFSMSISVLEPPRPSVGDPGRWETVPPPDIINRGAVVDESMTLRGVAGIHLRWFCQRTGKLLFTLGQGSTRVGTFALDVDTRDAEELIGGRHCASWKNFVGYEMDAAAYLASIVPSH</sequence>
<reference evidence="2 3" key="1">
    <citation type="journal article" date="2010" name="Nature">
        <title>Genome sequencing and analysis of the model grass Brachypodium distachyon.</title>
        <authorList>
            <consortium name="International Brachypodium Initiative"/>
        </authorList>
    </citation>
    <scope>NUCLEOTIDE SEQUENCE [LARGE SCALE GENOMIC DNA]</scope>
    <source>
        <strain evidence="2 3">Bd21</strain>
    </source>
</reference>
<dbReference type="InterPro" id="IPR001810">
    <property type="entry name" value="F-box_dom"/>
</dbReference>
<feature type="domain" description="F-box" evidence="1">
    <location>
        <begin position="2"/>
        <end position="26"/>
    </location>
</feature>
<dbReference type="EnsemblPlants" id="KQK04959">
    <property type="protein sequence ID" value="KQK04959"/>
    <property type="gene ID" value="BRADI_2g17020v3"/>
</dbReference>
<dbReference type="PANTHER" id="PTHR36140:SF9">
    <property type="entry name" value="F-BOX DOMAIN CONTAINING PROTEIN"/>
    <property type="match status" value="1"/>
</dbReference>
<dbReference type="FunCoup" id="I1HGK8">
    <property type="interactions" value="366"/>
</dbReference>
<organism evidence="2">
    <name type="scientific">Brachypodium distachyon</name>
    <name type="common">Purple false brome</name>
    <name type="synonym">Trachynia distachya</name>
    <dbReference type="NCBI Taxonomy" id="15368"/>
    <lineage>
        <taxon>Eukaryota</taxon>
        <taxon>Viridiplantae</taxon>
        <taxon>Streptophyta</taxon>
        <taxon>Embryophyta</taxon>
        <taxon>Tracheophyta</taxon>
        <taxon>Spermatophyta</taxon>
        <taxon>Magnoliopsida</taxon>
        <taxon>Liliopsida</taxon>
        <taxon>Poales</taxon>
        <taxon>Poaceae</taxon>
        <taxon>BOP clade</taxon>
        <taxon>Pooideae</taxon>
        <taxon>Stipodae</taxon>
        <taxon>Brachypodieae</taxon>
        <taxon>Brachypodium</taxon>
    </lineage>
</organism>
<dbReference type="HOGENOM" id="CLU_049527_0_0_1"/>
<dbReference type="Pfam" id="PF12937">
    <property type="entry name" value="F-box-like"/>
    <property type="match status" value="1"/>
</dbReference>
<evidence type="ECO:0000259" key="1">
    <source>
        <dbReference type="Pfam" id="PF12937"/>
    </source>
</evidence>
<proteinExistence type="predicted"/>
<evidence type="ECO:0000313" key="4">
    <source>
        <dbReference type="Proteomes" id="UP000008810"/>
    </source>
</evidence>
<dbReference type="Proteomes" id="UP000008810">
    <property type="component" value="Chromosome 2"/>
</dbReference>
<dbReference type="OrthoDB" id="591399at2759"/>
<dbReference type="InParanoid" id="I1HGK8"/>
<accession>I1HGK8</accession>
<dbReference type="OMA" id="APYHKGW"/>
<dbReference type="InterPro" id="IPR036047">
    <property type="entry name" value="F-box-like_dom_sf"/>
</dbReference>
<evidence type="ECO:0000313" key="2">
    <source>
        <dbReference type="EMBL" id="KQK04959.1"/>
    </source>
</evidence>
<dbReference type="PANTHER" id="PTHR36140">
    <property type="entry name" value="F-BOX DOMAIN-CONTAINING PROTEIN-RELATED"/>
    <property type="match status" value="1"/>
</dbReference>
<dbReference type="eggNOG" id="ENOG502R6NH">
    <property type="taxonomic scope" value="Eukaryota"/>
</dbReference>
<dbReference type="EMBL" id="CM000881">
    <property type="protein sequence ID" value="KQK04959.1"/>
    <property type="molecule type" value="Genomic_DNA"/>
</dbReference>
<keyword evidence="4" id="KW-1185">Reference proteome</keyword>
<dbReference type="Gramene" id="KQK04959">
    <property type="protein sequence ID" value="KQK04959"/>
    <property type="gene ID" value="BRADI_2g17020v3"/>
</dbReference>